<comment type="caution">
    <text evidence="1">The sequence shown here is derived from an EMBL/GenBank/DDBJ whole genome shotgun (WGS) entry which is preliminary data.</text>
</comment>
<accession>A0A9P6DGH3</accession>
<gene>
    <name evidence="1" type="ORF">BDN71DRAFT_1448198</name>
</gene>
<name>A0A9P6DGH3_PLEER</name>
<dbReference type="EMBL" id="MU154566">
    <property type="protein sequence ID" value="KAF9495055.1"/>
    <property type="molecule type" value="Genomic_DNA"/>
</dbReference>
<dbReference type="Proteomes" id="UP000807025">
    <property type="component" value="Unassembled WGS sequence"/>
</dbReference>
<organism evidence="1 2">
    <name type="scientific">Pleurotus eryngii</name>
    <name type="common">Boletus of the steppes</name>
    <dbReference type="NCBI Taxonomy" id="5323"/>
    <lineage>
        <taxon>Eukaryota</taxon>
        <taxon>Fungi</taxon>
        <taxon>Dikarya</taxon>
        <taxon>Basidiomycota</taxon>
        <taxon>Agaricomycotina</taxon>
        <taxon>Agaricomycetes</taxon>
        <taxon>Agaricomycetidae</taxon>
        <taxon>Agaricales</taxon>
        <taxon>Pleurotineae</taxon>
        <taxon>Pleurotaceae</taxon>
        <taxon>Pleurotus</taxon>
    </lineage>
</organism>
<proteinExistence type="predicted"/>
<evidence type="ECO:0000313" key="2">
    <source>
        <dbReference type="Proteomes" id="UP000807025"/>
    </source>
</evidence>
<evidence type="ECO:0000313" key="1">
    <source>
        <dbReference type="EMBL" id="KAF9495055.1"/>
    </source>
</evidence>
<reference evidence="1" key="1">
    <citation type="submission" date="2020-11" db="EMBL/GenBank/DDBJ databases">
        <authorList>
            <consortium name="DOE Joint Genome Institute"/>
            <person name="Ahrendt S."/>
            <person name="Riley R."/>
            <person name="Andreopoulos W."/>
            <person name="Labutti K."/>
            <person name="Pangilinan J."/>
            <person name="Ruiz-Duenas F.J."/>
            <person name="Barrasa J.M."/>
            <person name="Sanchez-Garcia M."/>
            <person name="Camarero S."/>
            <person name="Miyauchi S."/>
            <person name="Serrano A."/>
            <person name="Linde D."/>
            <person name="Babiker R."/>
            <person name="Drula E."/>
            <person name="Ayuso-Fernandez I."/>
            <person name="Pacheco R."/>
            <person name="Padilla G."/>
            <person name="Ferreira P."/>
            <person name="Barriuso J."/>
            <person name="Kellner H."/>
            <person name="Castanera R."/>
            <person name="Alfaro M."/>
            <person name="Ramirez L."/>
            <person name="Pisabarro A.G."/>
            <person name="Kuo A."/>
            <person name="Tritt A."/>
            <person name="Lipzen A."/>
            <person name="He G."/>
            <person name="Yan M."/>
            <person name="Ng V."/>
            <person name="Cullen D."/>
            <person name="Martin F."/>
            <person name="Rosso M.-N."/>
            <person name="Henrissat B."/>
            <person name="Hibbett D."/>
            <person name="Martinez A.T."/>
            <person name="Grigoriev I.V."/>
        </authorList>
    </citation>
    <scope>NUCLEOTIDE SEQUENCE</scope>
    <source>
        <strain evidence="1">ATCC 90797</strain>
    </source>
</reference>
<sequence>MGDVFSPLVLRSFLGTRVEMIVLAWCNKYGLTKVILPRITSAAAATICEISVEDVSMEETRDHCLPVTAAPCLLFNWPCAPPAAQLEYNDSSMKECFRVTCTDVGCFASLYSSSKTGLDSVYGTGEPYPGTFESVSKFEAVNFYSIARTHHLLRCLLGITRQLSLAPSFCRQSLYVM</sequence>
<protein>
    <submittedName>
        <fullName evidence="1">Uncharacterized protein</fullName>
    </submittedName>
</protein>
<dbReference type="AlphaFoldDB" id="A0A9P6DGH3"/>
<keyword evidence="2" id="KW-1185">Reference proteome</keyword>